<reference evidence="2" key="1">
    <citation type="submission" date="2023-03" db="EMBL/GenBank/DDBJ databases">
        <title>Massive genome expansion in bonnet fungi (Mycena s.s.) driven by repeated elements and novel gene families across ecological guilds.</title>
        <authorList>
            <consortium name="Lawrence Berkeley National Laboratory"/>
            <person name="Harder C.B."/>
            <person name="Miyauchi S."/>
            <person name="Viragh M."/>
            <person name="Kuo A."/>
            <person name="Thoen E."/>
            <person name="Andreopoulos B."/>
            <person name="Lu D."/>
            <person name="Skrede I."/>
            <person name="Drula E."/>
            <person name="Henrissat B."/>
            <person name="Morin E."/>
            <person name="Kohler A."/>
            <person name="Barry K."/>
            <person name="LaButti K."/>
            <person name="Morin E."/>
            <person name="Salamov A."/>
            <person name="Lipzen A."/>
            <person name="Mereny Z."/>
            <person name="Hegedus B."/>
            <person name="Baldrian P."/>
            <person name="Stursova M."/>
            <person name="Weitz H."/>
            <person name="Taylor A."/>
            <person name="Grigoriev I.V."/>
            <person name="Nagy L.G."/>
            <person name="Martin F."/>
            <person name="Kauserud H."/>
        </authorList>
    </citation>
    <scope>NUCLEOTIDE SEQUENCE</scope>
    <source>
        <strain evidence="2">CBHHK067</strain>
    </source>
</reference>
<protein>
    <submittedName>
        <fullName evidence="2">Uncharacterized protein</fullName>
    </submittedName>
</protein>
<gene>
    <name evidence="2" type="ORF">B0H17DRAFT_1173649</name>
</gene>
<sequence>MLWPVHNRTENNLTIVWSDPHFDLLGPHFLDKAMDGYTSGSPRLDSPHPACRPVRVSSKSKAPQGMVGPLPRITDPYHPDFYDITHSVQVAQEKARVRANKEVCKLRKAYVVVDRQDVPEKAWALNAKEIVSAHLRGEADWDAQLPYERALACYQEEYGKFVPDAENAAWFARKAPRIIALQAARAAAPRQFEIDVGHAFSSDDGADEHFKEMAFHAGAAEDLASSCGSDPQQMVAAASEPLIFTVYNVYPQHDPRHARFDTEMRRYALTLEPTPTPSATVGNEIPFRIDNSFANSPADLMFQIECGHADDYRDLVQEKRENPHSPYVPAPALWDYSHVPWIRCLGSDRAQFVPFFPQNEKADQDLTLMNFGRLCAARPRAITRPTVARSRPAQKEQLPDLPSLLSPTIVPPFSRIPPLSNMQWLLALFAFSKRSARSTHQDHGQDLSALLWHCIKHLIFPVSIKTEREDNALNHNSIDRFRVSPIIPPSRNATSPSDHQIDEYPTLNPSFKVQPHSSAGSENDMMHQDVKLQTTQALSSRSRCTTAPQAFRAARISLQFRHRSSFVTESILSSSLCPGSPCLLTTELYPQRNSHTSASVSEDQPSQISARCPQVLHGHSPPRPHYIGTTRQRVPRPSARRKVAHRAGVRKRITRQVLIRALCRVPGRICLQLRP</sequence>
<evidence type="ECO:0000313" key="3">
    <source>
        <dbReference type="Proteomes" id="UP001221757"/>
    </source>
</evidence>
<dbReference type="AlphaFoldDB" id="A0AAD7H3Z7"/>
<keyword evidence="3" id="KW-1185">Reference proteome</keyword>
<comment type="caution">
    <text evidence="2">The sequence shown here is derived from an EMBL/GenBank/DDBJ whole genome shotgun (WGS) entry which is preliminary data.</text>
</comment>
<proteinExistence type="predicted"/>
<organism evidence="2 3">
    <name type="scientific">Mycena rosella</name>
    <name type="common">Pink bonnet</name>
    <name type="synonym">Agaricus rosellus</name>
    <dbReference type="NCBI Taxonomy" id="1033263"/>
    <lineage>
        <taxon>Eukaryota</taxon>
        <taxon>Fungi</taxon>
        <taxon>Dikarya</taxon>
        <taxon>Basidiomycota</taxon>
        <taxon>Agaricomycotina</taxon>
        <taxon>Agaricomycetes</taxon>
        <taxon>Agaricomycetidae</taxon>
        <taxon>Agaricales</taxon>
        <taxon>Marasmiineae</taxon>
        <taxon>Mycenaceae</taxon>
        <taxon>Mycena</taxon>
    </lineage>
</organism>
<name>A0AAD7H3Z7_MYCRO</name>
<feature type="compositionally biased region" description="Basic residues" evidence="1">
    <location>
        <begin position="638"/>
        <end position="647"/>
    </location>
</feature>
<accession>A0AAD7H3Z7</accession>
<feature type="region of interest" description="Disordered" evidence="1">
    <location>
        <begin position="40"/>
        <end position="69"/>
    </location>
</feature>
<feature type="region of interest" description="Disordered" evidence="1">
    <location>
        <begin position="616"/>
        <end position="647"/>
    </location>
</feature>
<evidence type="ECO:0000313" key="2">
    <source>
        <dbReference type="EMBL" id="KAJ7710873.1"/>
    </source>
</evidence>
<dbReference type="Proteomes" id="UP001221757">
    <property type="component" value="Unassembled WGS sequence"/>
</dbReference>
<evidence type="ECO:0000256" key="1">
    <source>
        <dbReference type="SAM" id="MobiDB-lite"/>
    </source>
</evidence>
<dbReference type="EMBL" id="JARKIE010000001">
    <property type="protein sequence ID" value="KAJ7710873.1"/>
    <property type="molecule type" value="Genomic_DNA"/>
</dbReference>